<proteinExistence type="predicted"/>
<evidence type="ECO:0000313" key="2">
    <source>
        <dbReference type="EMBL" id="BCG23254.1"/>
    </source>
</evidence>
<reference evidence="2 4" key="1">
    <citation type="submission" date="2020-05" db="EMBL/GenBank/DDBJ databases">
        <title>Characterization of novel class B3 metallo-beta-lactamase from novel Pseudomonas species.</title>
        <authorList>
            <person name="Yamada K."/>
            <person name="Aoki K."/>
            <person name="Ishii Y."/>
        </authorList>
    </citation>
    <scope>NUCLEOTIDE SEQUENCE [LARGE SCALE GENOMIC DNA]</scope>
    <source>
        <strain evidence="2 4">TUM18999</strain>
        <strain evidence="3 5">TUM20286</strain>
    </source>
</reference>
<feature type="domain" description="Bro-N" evidence="1">
    <location>
        <begin position="14"/>
        <end position="120"/>
    </location>
</feature>
<evidence type="ECO:0000259" key="1">
    <source>
        <dbReference type="PROSITE" id="PS51750"/>
    </source>
</evidence>
<dbReference type="EMBL" id="BQKM01000017">
    <property type="protein sequence ID" value="GJN55261.1"/>
    <property type="molecule type" value="Genomic_DNA"/>
</dbReference>
<dbReference type="PROSITE" id="PS51750">
    <property type="entry name" value="BRO_N"/>
    <property type="match status" value="1"/>
</dbReference>
<evidence type="ECO:0000313" key="5">
    <source>
        <dbReference type="Proteomes" id="UP001054892"/>
    </source>
</evidence>
<keyword evidence="5" id="KW-1185">Reference proteome</keyword>
<dbReference type="Proteomes" id="UP001054892">
    <property type="component" value="Unassembled WGS sequence"/>
</dbReference>
<organism evidence="2 4">
    <name type="scientific">Pseudomonas tohonis</name>
    <dbReference type="NCBI Taxonomy" id="2725477"/>
    <lineage>
        <taxon>Bacteria</taxon>
        <taxon>Pseudomonadati</taxon>
        <taxon>Pseudomonadota</taxon>
        <taxon>Gammaproteobacteria</taxon>
        <taxon>Pseudomonadales</taxon>
        <taxon>Pseudomonadaceae</taxon>
        <taxon>Pseudomonas</taxon>
    </lineage>
</organism>
<evidence type="ECO:0000313" key="3">
    <source>
        <dbReference type="EMBL" id="GJN55261.1"/>
    </source>
</evidence>
<dbReference type="InterPro" id="IPR003497">
    <property type="entry name" value="BRO_N_domain"/>
</dbReference>
<dbReference type="EMBL" id="AP023189">
    <property type="protein sequence ID" value="BCG23254.1"/>
    <property type="molecule type" value="Genomic_DNA"/>
</dbReference>
<evidence type="ECO:0000313" key="4">
    <source>
        <dbReference type="Proteomes" id="UP000509383"/>
    </source>
</evidence>
<dbReference type="PANTHER" id="PTHR36180:SF2">
    <property type="entry name" value="BRO FAMILY PROTEIN"/>
    <property type="match status" value="1"/>
</dbReference>
<protein>
    <submittedName>
        <fullName evidence="2">Phage antirepressor</fullName>
    </submittedName>
</protein>
<dbReference type="PANTHER" id="PTHR36180">
    <property type="entry name" value="DNA-BINDING PROTEIN-RELATED-RELATED"/>
    <property type="match status" value="1"/>
</dbReference>
<dbReference type="KEGG" id="ptw:TUM18999_14450"/>
<accession>A0A6J4E2P2</accession>
<dbReference type="SMART" id="SM01040">
    <property type="entry name" value="Bro-N"/>
    <property type="match status" value="1"/>
</dbReference>
<name>A0A6J4E2P2_9PSED</name>
<dbReference type="Proteomes" id="UP000509383">
    <property type="component" value="Chromosome"/>
</dbReference>
<gene>
    <name evidence="2" type="ORF">TUM18999_14450</name>
    <name evidence="3" type="ORF">TUM20286_50130</name>
</gene>
<sequence length="167" mass="19001">MAEWSTGQGTYAMKNAFTPLVFYHHHQRLRAVMVDNQPWFVAHDFAQLIGLADALPLLPALEPHQQQTLALIYTDGFHEEVVVISDIGAYRALFQFGTPRHGNVGRWVNEVLVPTLHDYHRTPDAAPTRETLIYEGRQLGVVRWQGELWVAWRDLPLFMAGGQEVSV</sequence>
<dbReference type="AlphaFoldDB" id="A0A6J4E2P2"/>
<dbReference type="Pfam" id="PF02498">
    <property type="entry name" value="Bro-N"/>
    <property type="match status" value="1"/>
</dbReference>